<feature type="domain" description="SHSP" evidence="3">
    <location>
        <begin position="62"/>
        <end position="176"/>
    </location>
</feature>
<dbReference type="PROSITE" id="PS01031">
    <property type="entry name" value="SHSP"/>
    <property type="match status" value="1"/>
</dbReference>
<protein>
    <submittedName>
        <fullName evidence="4">Hsp20/alpha crystallin family protein</fullName>
    </submittedName>
</protein>
<evidence type="ECO:0000256" key="1">
    <source>
        <dbReference type="PROSITE-ProRule" id="PRU00285"/>
    </source>
</evidence>
<dbReference type="SUPFAM" id="SSF49764">
    <property type="entry name" value="HSP20-like chaperones"/>
    <property type="match status" value="1"/>
</dbReference>
<evidence type="ECO:0000313" key="5">
    <source>
        <dbReference type="Proteomes" id="UP000782610"/>
    </source>
</evidence>
<dbReference type="InterPro" id="IPR031107">
    <property type="entry name" value="Small_HSP"/>
</dbReference>
<comment type="caution">
    <text evidence="4">The sequence shown here is derived from an EMBL/GenBank/DDBJ whole genome shotgun (WGS) entry which is preliminary data.</text>
</comment>
<dbReference type="Pfam" id="PF00011">
    <property type="entry name" value="HSP20"/>
    <property type="match status" value="1"/>
</dbReference>
<dbReference type="InterPro" id="IPR008978">
    <property type="entry name" value="HSP20-like_chaperone"/>
</dbReference>
<dbReference type="Proteomes" id="UP000782610">
    <property type="component" value="Unassembled WGS sequence"/>
</dbReference>
<accession>A0A933NXQ5</accession>
<proteinExistence type="inferred from homology"/>
<evidence type="ECO:0000259" key="3">
    <source>
        <dbReference type="PROSITE" id="PS01031"/>
    </source>
</evidence>
<dbReference type="AlphaFoldDB" id="A0A933NXQ5"/>
<dbReference type="PANTHER" id="PTHR11527">
    <property type="entry name" value="HEAT-SHOCK PROTEIN 20 FAMILY MEMBER"/>
    <property type="match status" value="1"/>
</dbReference>
<dbReference type="CDD" id="cd06464">
    <property type="entry name" value="ACD_sHsps-like"/>
    <property type="match status" value="1"/>
</dbReference>
<reference evidence="4" key="1">
    <citation type="submission" date="2020-07" db="EMBL/GenBank/DDBJ databases">
        <title>Huge and variable diversity of episymbiotic CPR bacteria and DPANN archaea in groundwater ecosystems.</title>
        <authorList>
            <person name="He C.Y."/>
            <person name="Keren R."/>
            <person name="Whittaker M."/>
            <person name="Farag I.F."/>
            <person name="Doudna J."/>
            <person name="Cate J.H.D."/>
            <person name="Banfield J.F."/>
        </authorList>
    </citation>
    <scope>NUCLEOTIDE SEQUENCE</scope>
    <source>
        <strain evidence="4">NC_groundwater_1586_Pr3_B-0.1um_66_15</strain>
    </source>
</reference>
<gene>
    <name evidence="4" type="ORF">HY834_05890</name>
</gene>
<dbReference type="Gene3D" id="2.60.40.790">
    <property type="match status" value="1"/>
</dbReference>
<dbReference type="InterPro" id="IPR002068">
    <property type="entry name" value="A-crystallin/Hsp20_dom"/>
</dbReference>
<organism evidence="4 5">
    <name type="scientific">Devosia nanyangense</name>
    <dbReference type="NCBI Taxonomy" id="1228055"/>
    <lineage>
        <taxon>Bacteria</taxon>
        <taxon>Pseudomonadati</taxon>
        <taxon>Pseudomonadota</taxon>
        <taxon>Alphaproteobacteria</taxon>
        <taxon>Hyphomicrobiales</taxon>
        <taxon>Devosiaceae</taxon>
        <taxon>Devosia</taxon>
    </lineage>
</organism>
<sequence>MVETTKKIAVKKVDAKPAAPAPAPASAAWHPIGNLRREIDRLFEDFDRGSWLRPFRAGGLSPNFSLAVPAVNMVERAKAFEVTAELAGMDEKNIQVSVRGGNLIISGEKTDEKEEHSKDYHVRERQFGSFERMFSIPPGVDAGKIEAQFKNGVLTVTIPKAAEALKPEKKIPIKAA</sequence>
<evidence type="ECO:0000256" key="2">
    <source>
        <dbReference type="RuleBase" id="RU003616"/>
    </source>
</evidence>
<comment type="similarity">
    <text evidence="1 2">Belongs to the small heat shock protein (HSP20) family.</text>
</comment>
<name>A0A933NXQ5_9HYPH</name>
<evidence type="ECO:0000313" key="4">
    <source>
        <dbReference type="EMBL" id="MBI4921261.1"/>
    </source>
</evidence>
<dbReference type="EMBL" id="JACRAF010000018">
    <property type="protein sequence ID" value="MBI4921261.1"/>
    <property type="molecule type" value="Genomic_DNA"/>
</dbReference>